<dbReference type="InterPro" id="IPR052018">
    <property type="entry name" value="PHP_domain"/>
</dbReference>
<dbReference type="EMBL" id="MVBO01000067">
    <property type="protein sequence ID" value="OZJ03830.1"/>
    <property type="molecule type" value="Genomic_DNA"/>
</dbReference>
<dbReference type="Proteomes" id="UP000242875">
    <property type="component" value="Unassembled WGS sequence"/>
</dbReference>
<feature type="compositionally biased region" description="Basic and acidic residues" evidence="1">
    <location>
        <begin position="1"/>
        <end position="25"/>
    </location>
</feature>
<keyword evidence="5" id="KW-1185">Reference proteome</keyword>
<dbReference type="PANTHER" id="PTHR42924">
    <property type="entry name" value="EXONUCLEASE"/>
    <property type="match status" value="1"/>
</dbReference>
<keyword evidence="2" id="KW-0472">Membrane</keyword>
<keyword evidence="2" id="KW-0812">Transmembrane</keyword>
<feature type="transmembrane region" description="Helical" evidence="2">
    <location>
        <begin position="399"/>
        <end position="419"/>
    </location>
</feature>
<evidence type="ECO:0000313" key="4">
    <source>
        <dbReference type="EMBL" id="OZJ03830.1"/>
    </source>
</evidence>
<dbReference type="SUPFAM" id="SSF89550">
    <property type="entry name" value="PHP domain-like"/>
    <property type="match status" value="1"/>
</dbReference>
<feature type="region of interest" description="Disordered" evidence="1">
    <location>
        <begin position="1"/>
        <end position="28"/>
    </location>
</feature>
<evidence type="ECO:0000313" key="5">
    <source>
        <dbReference type="Proteomes" id="UP000242875"/>
    </source>
</evidence>
<dbReference type="InterPro" id="IPR016195">
    <property type="entry name" value="Pol/histidinol_Pase-like"/>
</dbReference>
<accession>A0A261XZN2</accession>
<evidence type="ECO:0000259" key="3">
    <source>
        <dbReference type="SMART" id="SM00481"/>
    </source>
</evidence>
<name>A0A261XZN2_9FUNG</name>
<dbReference type="GO" id="GO:0035312">
    <property type="term" value="F:5'-3' DNA exonuclease activity"/>
    <property type="evidence" value="ECO:0007669"/>
    <property type="project" value="TreeGrafter"/>
</dbReference>
<dbReference type="OrthoDB" id="16564at2759"/>
<feature type="transmembrane region" description="Helical" evidence="2">
    <location>
        <begin position="78"/>
        <end position="95"/>
    </location>
</feature>
<keyword evidence="2" id="KW-1133">Transmembrane helix</keyword>
<dbReference type="AlphaFoldDB" id="A0A261XZN2"/>
<evidence type="ECO:0000256" key="2">
    <source>
        <dbReference type="SAM" id="Phobius"/>
    </source>
</evidence>
<reference evidence="4 5" key="1">
    <citation type="journal article" date="2017" name="Mycologia">
        <title>Bifiguratus adelaidae, gen. et sp. nov., a new member of Mucoromycotina in endophytic and soil-dwelling habitats.</title>
        <authorList>
            <person name="Torres-Cruz T.J."/>
            <person name="Billingsley Tobias T.L."/>
            <person name="Almatruk M."/>
            <person name="Hesse C."/>
            <person name="Kuske C.R."/>
            <person name="Desiro A."/>
            <person name="Benucci G.M."/>
            <person name="Bonito G."/>
            <person name="Stajich J.E."/>
            <person name="Dunlap C."/>
            <person name="Arnold A.E."/>
            <person name="Porras-Alfaro A."/>
        </authorList>
    </citation>
    <scope>NUCLEOTIDE SEQUENCE [LARGE SCALE GENOMIC DNA]</scope>
    <source>
        <strain evidence="4 5">AZ0501</strain>
    </source>
</reference>
<organism evidence="4 5">
    <name type="scientific">Bifiguratus adelaidae</name>
    <dbReference type="NCBI Taxonomy" id="1938954"/>
    <lineage>
        <taxon>Eukaryota</taxon>
        <taxon>Fungi</taxon>
        <taxon>Fungi incertae sedis</taxon>
        <taxon>Mucoromycota</taxon>
        <taxon>Mucoromycotina</taxon>
        <taxon>Endogonomycetes</taxon>
        <taxon>Endogonales</taxon>
        <taxon>Endogonales incertae sedis</taxon>
        <taxon>Bifiguratus</taxon>
    </lineage>
</organism>
<gene>
    <name evidence="4" type="ORF">BZG36_03827</name>
</gene>
<dbReference type="Gene3D" id="3.20.20.140">
    <property type="entry name" value="Metal-dependent hydrolases"/>
    <property type="match status" value="1"/>
</dbReference>
<dbReference type="PANTHER" id="PTHR42924:SF3">
    <property type="entry name" value="POLYMERASE_HISTIDINOL PHOSPHATASE N-TERMINAL DOMAIN-CONTAINING PROTEIN"/>
    <property type="match status" value="1"/>
</dbReference>
<dbReference type="InterPro" id="IPR003141">
    <property type="entry name" value="Pol/His_phosphatase_N"/>
</dbReference>
<dbReference type="NCBIfam" id="NF038032">
    <property type="entry name" value="CehA_McbA_metalo"/>
    <property type="match status" value="1"/>
</dbReference>
<dbReference type="GO" id="GO:0004534">
    <property type="term" value="F:5'-3' RNA exonuclease activity"/>
    <property type="evidence" value="ECO:0007669"/>
    <property type="project" value="TreeGrafter"/>
</dbReference>
<feature type="domain" description="Polymerase/histidinol phosphatase N-terminal" evidence="3">
    <location>
        <begin position="137"/>
        <end position="205"/>
    </location>
</feature>
<dbReference type="SMART" id="SM00481">
    <property type="entry name" value="POLIIIAc"/>
    <property type="match status" value="1"/>
</dbReference>
<comment type="caution">
    <text evidence="4">The sequence shown here is derived from an EMBL/GenBank/DDBJ whole genome shotgun (WGS) entry which is preliminary data.</text>
</comment>
<proteinExistence type="predicted"/>
<protein>
    <recommendedName>
        <fullName evidence="3">Polymerase/histidinol phosphatase N-terminal domain-containing protein</fullName>
    </recommendedName>
</protein>
<sequence>MSGIKFREDVSTETLTHQERPESSKRTASQYLKDIERATTNLAPNEEALHSSQRRADSYWQYMKPRILPYLRNLCQRILTVVITLAILILVLLLLRDSEGLPEQYLWSEATFDWPQVNPASYLQPFNTSFGPYNVVLDGHSHTTYSDGRMTPEQSIQWHIANGYNAVFVTDHNTVDGGLEAERIALEKYSDQIVVIPGMEYSCCRLHMNFININETVPVGPPVPTDEDIQAAIARAHELGGLAIINHIPWSNSTEFGWEMATLPNHPSLESLVSWGLDGIEVVNQATLDEPSLLFAQKHNLLIMTGTDMHYPYVAANAWTIVNAANFSKDSIMSELLARRNTFYFDPTGTRNVSYPPDNPAYYRLASLLTLADFFGSFYTDMKGMYSFQGTFCQPRIFYLHGTMVAWFVGYIIIAHIFFEIGRGIVIAIWHGCKRLYRYVREDQNLQLSDNVSELQ</sequence>
<evidence type="ECO:0000256" key="1">
    <source>
        <dbReference type="SAM" id="MobiDB-lite"/>
    </source>
</evidence>